<dbReference type="HAMAP" id="MF_00461">
    <property type="entry name" value="RsxC_RnfC"/>
    <property type="match status" value="1"/>
</dbReference>
<keyword evidence="8" id="KW-0997">Cell inner membrane</keyword>
<dbReference type="InterPro" id="IPR019554">
    <property type="entry name" value="Soluble_ligand-bd"/>
</dbReference>
<dbReference type="PANTHER" id="PTHR43034:SF2">
    <property type="entry name" value="ION-TRANSLOCATING OXIDOREDUCTASE COMPLEX SUBUNIT C"/>
    <property type="match status" value="1"/>
</dbReference>
<name>A0ABT7DRZ7_9NEIS</name>
<feature type="domain" description="4Fe-4S ferredoxin-type" evidence="9">
    <location>
        <begin position="417"/>
        <end position="446"/>
    </location>
</feature>
<keyword evidence="3 8" id="KW-0479">Metal-binding</keyword>
<evidence type="ECO:0000256" key="1">
    <source>
        <dbReference type="ARBA" id="ARBA00022448"/>
    </source>
</evidence>
<dbReference type="EMBL" id="JARRAF010000001">
    <property type="protein sequence ID" value="MDK2122559.1"/>
    <property type="molecule type" value="Genomic_DNA"/>
</dbReference>
<evidence type="ECO:0000313" key="11">
    <source>
        <dbReference type="Proteomes" id="UP001172778"/>
    </source>
</evidence>
<comment type="caution">
    <text evidence="10">The sequence shown here is derived from an EMBL/GenBank/DDBJ whole genome shotgun (WGS) entry which is preliminary data.</text>
</comment>
<feature type="binding site" evidence="8">
    <location>
        <position position="390"/>
    </location>
    <ligand>
        <name>[4Fe-4S] cluster</name>
        <dbReference type="ChEBI" id="CHEBI:49883"/>
        <label>1</label>
    </ligand>
</feature>
<evidence type="ECO:0000259" key="9">
    <source>
        <dbReference type="PROSITE" id="PS51379"/>
    </source>
</evidence>
<feature type="domain" description="4Fe-4S ferredoxin-type" evidence="9">
    <location>
        <begin position="378"/>
        <end position="407"/>
    </location>
</feature>
<dbReference type="PANTHER" id="PTHR43034">
    <property type="entry name" value="ION-TRANSLOCATING OXIDOREDUCTASE COMPLEX SUBUNIT C"/>
    <property type="match status" value="1"/>
</dbReference>
<feature type="binding site" evidence="8">
    <location>
        <position position="397"/>
    </location>
    <ligand>
        <name>[4Fe-4S] cluster</name>
        <dbReference type="ChEBI" id="CHEBI:49883"/>
        <label>2</label>
    </ligand>
</feature>
<dbReference type="NCBIfam" id="NF003454">
    <property type="entry name" value="PRK05035.1"/>
    <property type="match status" value="1"/>
</dbReference>
<keyword evidence="5 8" id="KW-0249">Electron transport</keyword>
<feature type="binding site" evidence="8">
    <location>
        <position position="432"/>
    </location>
    <ligand>
        <name>[4Fe-4S] cluster</name>
        <dbReference type="ChEBI" id="CHEBI:49883"/>
        <label>2</label>
    </ligand>
</feature>
<evidence type="ECO:0000256" key="4">
    <source>
        <dbReference type="ARBA" id="ARBA00022737"/>
    </source>
</evidence>
<keyword evidence="8" id="KW-1278">Translocase</keyword>
<dbReference type="Pfam" id="PF10531">
    <property type="entry name" value="SLBB"/>
    <property type="match status" value="1"/>
</dbReference>
<dbReference type="InterPro" id="IPR010208">
    <property type="entry name" value="Ion_transpt_RnfC/RsxC"/>
</dbReference>
<keyword evidence="11" id="KW-1185">Reference proteome</keyword>
<evidence type="ECO:0000256" key="2">
    <source>
        <dbReference type="ARBA" id="ARBA00022485"/>
    </source>
</evidence>
<keyword evidence="8" id="KW-0472">Membrane</keyword>
<dbReference type="SUPFAM" id="SSF142019">
    <property type="entry name" value="Nqo1 FMN-binding domain-like"/>
    <property type="match status" value="1"/>
</dbReference>
<protein>
    <recommendedName>
        <fullName evidence="8">Ion-translocating oxidoreductase complex subunit C</fullName>
        <ecNumber evidence="8">7.-.-.-</ecNumber>
    </recommendedName>
    <alternativeName>
        <fullName evidence="8">Rnf electron transport complex subunit C</fullName>
    </alternativeName>
</protein>
<dbReference type="PROSITE" id="PS00198">
    <property type="entry name" value="4FE4S_FER_1"/>
    <property type="match status" value="1"/>
</dbReference>
<keyword evidence="2 8" id="KW-0004">4Fe-4S</keyword>
<dbReference type="Gene3D" id="3.40.50.11540">
    <property type="entry name" value="NADH-ubiquinone oxidoreductase 51kDa subunit"/>
    <property type="match status" value="1"/>
</dbReference>
<gene>
    <name evidence="10" type="primary">rsxC</name>
    <name evidence="8" type="synonym">rnfC</name>
    <name evidence="10" type="ORF">PZA18_00685</name>
</gene>
<keyword evidence="8" id="KW-1003">Cell membrane</keyword>
<feature type="binding site" evidence="8">
    <location>
        <position position="393"/>
    </location>
    <ligand>
        <name>[4Fe-4S] cluster</name>
        <dbReference type="ChEBI" id="CHEBI:49883"/>
        <label>1</label>
    </ligand>
</feature>
<dbReference type="NCBIfam" id="TIGR01945">
    <property type="entry name" value="rnfC"/>
    <property type="match status" value="1"/>
</dbReference>
<organism evidence="10 11">
    <name type="scientific">Parachitinimonas caeni</name>
    <dbReference type="NCBI Taxonomy" id="3031301"/>
    <lineage>
        <taxon>Bacteria</taxon>
        <taxon>Pseudomonadati</taxon>
        <taxon>Pseudomonadota</taxon>
        <taxon>Betaproteobacteria</taxon>
        <taxon>Neisseriales</taxon>
        <taxon>Chitinibacteraceae</taxon>
        <taxon>Parachitinimonas</taxon>
    </lineage>
</organism>
<evidence type="ECO:0000256" key="5">
    <source>
        <dbReference type="ARBA" id="ARBA00022982"/>
    </source>
</evidence>
<comment type="cofactor">
    <cofactor evidence="8">
        <name>[4Fe-4S] cluster</name>
        <dbReference type="ChEBI" id="CHEBI:49883"/>
    </cofactor>
    <text evidence="8">Binds 2 [4Fe-4S] clusters per subunit.</text>
</comment>
<comment type="similarity">
    <text evidence="8">Belongs to the 4Fe4S bacterial-type ferredoxin family. RnfC subfamily.</text>
</comment>
<keyword evidence="7 8" id="KW-0411">Iron-sulfur</keyword>
<reference evidence="10" key="1">
    <citation type="submission" date="2023-03" db="EMBL/GenBank/DDBJ databases">
        <title>Chitinimonas shenzhenensis gen. nov., sp. nov., a novel member of family Burkholderiaceae isolated from activated sludge collected in Shen Zhen, China.</title>
        <authorList>
            <person name="Wang X."/>
        </authorList>
    </citation>
    <scope>NUCLEOTIDE SEQUENCE</scope>
    <source>
        <strain evidence="10">DQS-5</strain>
    </source>
</reference>
<evidence type="ECO:0000313" key="10">
    <source>
        <dbReference type="EMBL" id="MDK2122559.1"/>
    </source>
</evidence>
<dbReference type="InterPro" id="IPR017896">
    <property type="entry name" value="4Fe4S_Fe-S-bd"/>
</dbReference>
<dbReference type="Gene3D" id="3.30.70.20">
    <property type="match status" value="1"/>
</dbReference>
<dbReference type="RefSeq" id="WP_284098842.1">
    <property type="nucleotide sequence ID" value="NZ_JARRAF010000001.1"/>
</dbReference>
<dbReference type="InterPro" id="IPR017900">
    <property type="entry name" value="4Fe4S_Fe_S_CS"/>
</dbReference>
<comment type="subcellular location">
    <subcellularLocation>
        <location evidence="8">Cell inner membrane</location>
        <topology evidence="8">Peripheral membrane protein</topology>
    </subcellularLocation>
</comment>
<dbReference type="InterPro" id="IPR026902">
    <property type="entry name" value="RnfC_N"/>
</dbReference>
<dbReference type="Pfam" id="PF01512">
    <property type="entry name" value="Complex1_51K"/>
    <property type="match status" value="1"/>
</dbReference>
<dbReference type="Pfam" id="PF12838">
    <property type="entry name" value="Fer4_7"/>
    <property type="match status" value="1"/>
</dbReference>
<comment type="subunit">
    <text evidence="8">The complex is composed of six subunits: RnfA, RnfB, RnfC, RnfD, RnfE and RnfG.</text>
</comment>
<accession>A0ABT7DRZ7</accession>
<feature type="binding site" evidence="8">
    <location>
        <position position="387"/>
    </location>
    <ligand>
        <name>[4Fe-4S] cluster</name>
        <dbReference type="ChEBI" id="CHEBI:49883"/>
        <label>1</label>
    </ligand>
</feature>
<evidence type="ECO:0000256" key="6">
    <source>
        <dbReference type="ARBA" id="ARBA00023004"/>
    </source>
</evidence>
<evidence type="ECO:0000256" key="3">
    <source>
        <dbReference type="ARBA" id="ARBA00022723"/>
    </source>
</evidence>
<dbReference type="EC" id="7.-.-.-" evidence="8"/>
<evidence type="ECO:0000256" key="8">
    <source>
        <dbReference type="HAMAP-Rule" id="MF_00461"/>
    </source>
</evidence>
<dbReference type="PROSITE" id="PS51379">
    <property type="entry name" value="4FE4S_FER_2"/>
    <property type="match status" value="2"/>
</dbReference>
<keyword evidence="1 8" id="KW-0813">Transport</keyword>
<proteinExistence type="inferred from homology"/>
<dbReference type="Proteomes" id="UP001172778">
    <property type="component" value="Unassembled WGS sequence"/>
</dbReference>
<feature type="binding site" evidence="8">
    <location>
        <position position="429"/>
    </location>
    <ligand>
        <name>[4Fe-4S] cluster</name>
        <dbReference type="ChEBI" id="CHEBI:49883"/>
        <label>2</label>
    </ligand>
</feature>
<keyword evidence="4 8" id="KW-0677">Repeat</keyword>
<feature type="binding site" evidence="8">
    <location>
        <position position="436"/>
    </location>
    <ligand>
        <name>[4Fe-4S] cluster</name>
        <dbReference type="ChEBI" id="CHEBI:49883"/>
        <label>1</label>
    </ligand>
</feature>
<evidence type="ECO:0000256" key="7">
    <source>
        <dbReference type="ARBA" id="ARBA00023014"/>
    </source>
</evidence>
<dbReference type="InterPro" id="IPR037225">
    <property type="entry name" value="Nuo51_FMN-bd_sf"/>
</dbReference>
<dbReference type="Pfam" id="PF13375">
    <property type="entry name" value="RnfC_N"/>
    <property type="match status" value="1"/>
</dbReference>
<sequence length="456" mass="49199">MQLNAEQSVRPVLSWLKQRVSVRDTQIESWRGGVHLPDQKHLSNRRHIRHAPLPRMLCVPLGWNGREAQPVVVPGQRVLKGQAIASGVGTAVWVHAPTSGIVKRIMPVPVAPGTQMPTCIVIESDGEDEWGMLEPLAREETSIDTLSAFLMQKGLVGLGGAGFPTGLKLKGGDRTIDTLVVNGAECEPFITCDDRLMRERALSVLQGVQVLANTLQVDRVRIGIEDNKPTAIRRMQEACAQIHSNIEVVEIPTRYPAGSLRHLVKALTGRTIPEGALPAAIGVTALNVATAFAVGQAVLEGRPLISRIVTVTGLCERPGNFEVPIGMGVRQLIGLALPQPDARGVHVGGPMMGESLAHRMSVVAKTTSCLIVGARSLLPPRPEPTPCIRCSRCADACPVGLQPMELFRASSNDNRPLLATLKINSCIECGACSYVCPSNIPLRDTFRQQKRAQAKR</sequence>
<dbReference type="InterPro" id="IPR011538">
    <property type="entry name" value="Nuo51_FMN-bd"/>
</dbReference>
<comment type="function">
    <text evidence="8">Part of a membrane-bound complex that couples electron transfer with translocation of ions across the membrane.</text>
</comment>
<dbReference type="SUPFAM" id="SSF142984">
    <property type="entry name" value="Nqo1 middle domain-like"/>
    <property type="match status" value="1"/>
</dbReference>
<dbReference type="SUPFAM" id="SSF46548">
    <property type="entry name" value="alpha-helical ferredoxin"/>
    <property type="match status" value="1"/>
</dbReference>
<feature type="binding site" evidence="8">
    <location>
        <position position="426"/>
    </location>
    <ligand>
        <name>[4Fe-4S] cluster</name>
        <dbReference type="ChEBI" id="CHEBI:49883"/>
        <label>2</label>
    </ligand>
</feature>
<keyword evidence="6 8" id="KW-0408">Iron</keyword>